<sequence>MLARAGATPDLVACLVAEATRKRPADRLVEACCFMLEGALTDLRIASNSGDTKARAGLAEACHAVETAVTAKSLAPGVLVLIARAFAQAGLDAGPAPKKAMIAGMEAGFSHDPTPSGPGALVEQLVPLAEALGQDPFAVHAELAATGAAFPSEHRAAMAAEVATSTIPALRDAALGFLLDADPAPSLAVLEVLVAQARRHPAPSRLVERLVSLRPWLPPPRQAKLDAAIRALRANAAAPVPAPRVEVTRLLASLCDGAGAQSLFALLKTGRRFALASVLIKADVGVADAWVREAMPKREADGLIAQITDATEAVNVPISFVQARLADALAINLARQTPPRRPLGPGSVQISARASSGPTLTCNGQTVP</sequence>
<evidence type="ECO:0000313" key="2">
    <source>
        <dbReference type="EMBL" id="NKC34342.1"/>
    </source>
</evidence>
<keyword evidence="3" id="KW-1185">Reference proteome</keyword>
<evidence type="ECO:0000256" key="1">
    <source>
        <dbReference type="SAM" id="MobiDB-lite"/>
    </source>
</evidence>
<feature type="region of interest" description="Disordered" evidence="1">
    <location>
        <begin position="336"/>
        <end position="368"/>
    </location>
</feature>
<organism evidence="2 3">
    <name type="scientific">Falsiroseomonas selenitidurans</name>
    <dbReference type="NCBI Taxonomy" id="2716335"/>
    <lineage>
        <taxon>Bacteria</taxon>
        <taxon>Pseudomonadati</taxon>
        <taxon>Pseudomonadota</taxon>
        <taxon>Alphaproteobacteria</taxon>
        <taxon>Acetobacterales</taxon>
        <taxon>Roseomonadaceae</taxon>
        <taxon>Falsiroseomonas</taxon>
    </lineage>
</organism>
<protein>
    <recommendedName>
        <fullName evidence="4">DUF2336 domain-containing protein</fullName>
    </recommendedName>
</protein>
<evidence type="ECO:0008006" key="4">
    <source>
        <dbReference type="Google" id="ProtNLM"/>
    </source>
</evidence>
<accession>A0ABX1EFP1</accession>
<comment type="caution">
    <text evidence="2">The sequence shown here is derived from an EMBL/GenBank/DDBJ whole genome shotgun (WGS) entry which is preliminary data.</text>
</comment>
<dbReference type="Proteomes" id="UP000787635">
    <property type="component" value="Unassembled WGS sequence"/>
</dbReference>
<proteinExistence type="predicted"/>
<gene>
    <name evidence="2" type="ORF">HEQ75_26055</name>
</gene>
<dbReference type="RefSeq" id="WP_168035052.1">
    <property type="nucleotide sequence ID" value="NZ_JAAVNE010000078.1"/>
</dbReference>
<evidence type="ECO:0000313" key="3">
    <source>
        <dbReference type="Proteomes" id="UP000787635"/>
    </source>
</evidence>
<name>A0ABX1EFP1_9PROT</name>
<feature type="compositionally biased region" description="Polar residues" evidence="1">
    <location>
        <begin position="348"/>
        <end position="368"/>
    </location>
</feature>
<dbReference type="EMBL" id="JAAVNE010000078">
    <property type="protein sequence ID" value="NKC34342.1"/>
    <property type="molecule type" value="Genomic_DNA"/>
</dbReference>
<reference evidence="2 3" key="1">
    <citation type="submission" date="2020-03" db="EMBL/GenBank/DDBJ databases">
        <title>Roseomonas selenitidurans sp. nov. isolated from urban soil.</title>
        <authorList>
            <person name="Liu H."/>
        </authorList>
    </citation>
    <scope>NUCLEOTIDE SEQUENCE [LARGE SCALE GENOMIC DNA]</scope>
    <source>
        <strain evidence="2 3">BU-1</strain>
    </source>
</reference>